<dbReference type="Proteomes" id="UP000630142">
    <property type="component" value="Unassembled WGS sequence"/>
</dbReference>
<comment type="caution">
    <text evidence="1">The sequence shown here is derived from an EMBL/GenBank/DDBJ whole genome shotgun (WGS) entry which is preliminary data.</text>
</comment>
<accession>A0A8J3GJK0</accession>
<reference evidence="1" key="1">
    <citation type="journal article" date="2014" name="Int. J. Syst. Evol. Microbiol.">
        <title>Complete genome sequence of Corynebacterium casei LMG S-19264T (=DSM 44701T), isolated from a smear-ripened cheese.</title>
        <authorList>
            <consortium name="US DOE Joint Genome Institute (JGI-PGF)"/>
            <person name="Walter F."/>
            <person name="Albersmeier A."/>
            <person name="Kalinowski J."/>
            <person name="Ruckert C."/>
        </authorList>
    </citation>
    <scope>NUCLEOTIDE SEQUENCE</scope>
    <source>
        <strain evidence="1">KCTC 42249</strain>
    </source>
</reference>
<evidence type="ECO:0000313" key="1">
    <source>
        <dbReference type="EMBL" id="GHD08129.1"/>
    </source>
</evidence>
<protein>
    <submittedName>
        <fullName evidence="1">Uncharacterized protein</fullName>
    </submittedName>
</protein>
<dbReference type="AlphaFoldDB" id="A0A8J3GJK0"/>
<dbReference type="EMBL" id="BMZQ01000001">
    <property type="protein sequence ID" value="GHD08129.1"/>
    <property type="molecule type" value="Genomic_DNA"/>
</dbReference>
<proteinExistence type="predicted"/>
<gene>
    <name evidence="1" type="ORF">GCM10016234_07330</name>
</gene>
<reference evidence="1" key="2">
    <citation type="submission" date="2020-09" db="EMBL/GenBank/DDBJ databases">
        <authorList>
            <person name="Sun Q."/>
            <person name="Kim S."/>
        </authorList>
    </citation>
    <scope>NUCLEOTIDE SEQUENCE</scope>
    <source>
        <strain evidence="1">KCTC 42249</strain>
    </source>
</reference>
<organism evidence="1 2">
    <name type="scientific">Tianweitania populi</name>
    <dbReference type="NCBI Taxonomy" id="1607949"/>
    <lineage>
        <taxon>Bacteria</taxon>
        <taxon>Pseudomonadati</taxon>
        <taxon>Pseudomonadota</taxon>
        <taxon>Alphaproteobacteria</taxon>
        <taxon>Hyphomicrobiales</taxon>
        <taxon>Phyllobacteriaceae</taxon>
        <taxon>Tianweitania</taxon>
    </lineage>
</organism>
<evidence type="ECO:0000313" key="2">
    <source>
        <dbReference type="Proteomes" id="UP000630142"/>
    </source>
</evidence>
<keyword evidence="2" id="KW-1185">Reference proteome</keyword>
<name>A0A8J3GJK0_9HYPH</name>
<sequence length="201" mass="22335">MRIGHLVENQNELGVAHRIELLGGERFGFQQHALVNGVWTDLRIDDARLNDLDWDGAVVAQLQTLKRIAGGKQPVLDATGIVEGGANRVQAIKPHMRVLFCRLRGLRLRAMLAPQPGVMRIFGRMGRGLGTHDGAIYEAVAWLQTELPHRNPQAGTKSVCIAVDTEERSLHKALAIWGCKPRRADCLVARFRHRMEECPSG</sequence>